<feature type="domain" description="SH3b" evidence="2">
    <location>
        <begin position="121"/>
        <end position="176"/>
    </location>
</feature>
<sequence length="189" mass="19895">MIKKIAATAAALAAATAGTLALGAGTAQAADYQGQVTASGGLSVRYAPSTHASKVDHLKKGEKVGLGCWVYGTSVDGNRTWYAGQTDSPSSQWISGRYVKLLGKKPPRCTGDTAKAKATATLSVRHGPNTSDKRTGTIGKSTSFSVICKQPGQSVGGNNRWYLTSEKGWVSARYVDNVGKAPQWCRWDN</sequence>
<feature type="signal peptide" evidence="1">
    <location>
        <begin position="1"/>
        <end position="29"/>
    </location>
</feature>
<dbReference type="OrthoDB" id="3482365at2"/>
<dbReference type="Proteomes" id="UP000199103">
    <property type="component" value="Chromosome I"/>
</dbReference>
<evidence type="ECO:0000313" key="4">
    <source>
        <dbReference type="Proteomes" id="UP000199103"/>
    </source>
</evidence>
<gene>
    <name evidence="3" type="ORF">SAMN04489812_1431</name>
</gene>
<organism evidence="3 4">
    <name type="scientific">Microlunatus soli</name>
    <dbReference type="NCBI Taxonomy" id="630515"/>
    <lineage>
        <taxon>Bacteria</taxon>
        <taxon>Bacillati</taxon>
        <taxon>Actinomycetota</taxon>
        <taxon>Actinomycetes</taxon>
        <taxon>Propionibacteriales</taxon>
        <taxon>Propionibacteriaceae</taxon>
        <taxon>Microlunatus</taxon>
    </lineage>
</organism>
<dbReference type="STRING" id="630515.SAMN04489812_1431"/>
<feature type="chain" id="PRO_5009258235" evidence="1">
    <location>
        <begin position="30"/>
        <end position="189"/>
    </location>
</feature>
<keyword evidence="1" id="KW-0732">Signal</keyword>
<evidence type="ECO:0000259" key="2">
    <source>
        <dbReference type="Pfam" id="PF08239"/>
    </source>
</evidence>
<dbReference type="AlphaFoldDB" id="A0A1H1QZU0"/>
<dbReference type="Pfam" id="PF08239">
    <property type="entry name" value="SH3_3"/>
    <property type="match status" value="1"/>
</dbReference>
<dbReference type="Gene3D" id="2.30.30.40">
    <property type="entry name" value="SH3 Domains"/>
    <property type="match status" value="2"/>
</dbReference>
<evidence type="ECO:0000313" key="3">
    <source>
        <dbReference type="EMBL" id="SDS28289.1"/>
    </source>
</evidence>
<reference evidence="3 4" key="1">
    <citation type="submission" date="2016-10" db="EMBL/GenBank/DDBJ databases">
        <authorList>
            <person name="de Groot N.N."/>
        </authorList>
    </citation>
    <scope>NUCLEOTIDE SEQUENCE [LARGE SCALE GENOMIC DNA]</scope>
    <source>
        <strain evidence="3 4">DSM 21800</strain>
    </source>
</reference>
<proteinExistence type="predicted"/>
<accession>A0A1H1QZU0</accession>
<keyword evidence="4" id="KW-1185">Reference proteome</keyword>
<evidence type="ECO:0000256" key="1">
    <source>
        <dbReference type="SAM" id="SignalP"/>
    </source>
</evidence>
<dbReference type="InterPro" id="IPR003646">
    <property type="entry name" value="SH3-like_bac-type"/>
</dbReference>
<name>A0A1H1QZU0_9ACTN</name>
<dbReference type="RefSeq" id="WP_091522106.1">
    <property type="nucleotide sequence ID" value="NZ_LT629772.1"/>
</dbReference>
<protein>
    <submittedName>
        <fullName evidence="3">Uncharacterized conserved protein YgiM, contains N-terminal SH3 domain, DUF1202 family</fullName>
    </submittedName>
</protein>
<dbReference type="EMBL" id="LT629772">
    <property type="protein sequence ID" value="SDS28289.1"/>
    <property type="molecule type" value="Genomic_DNA"/>
</dbReference>